<organism evidence="5 6">
    <name type="scientific">Aquibacillus salsiterrae</name>
    <dbReference type="NCBI Taxonomy" id="2950439"/>
    <lineage>
        <taxon>Bacteria</taxon>
        <taxon>Bacillati</taxon>
        <taxon>Bacillota</taxon>
        <taxon>Bacilli</taxon>
        <taxon>Bacillales</taxon>
        <taxon>Bacillaceae</taxon>
        <taxon>Aquibacillus</taxon>
    </lineage>
</organism>
<comment type="caution">
    <text evidence="5">The sequence shown here is derived from an EMBL/GenBank/DDBJ whole genome shotgun (WGS) entry which is preliminary data.</text>
</comment>
<dbReference type="InterPro" id="IPR000843">
    <property type="entry name" value="HTH_LacI"/>
</dbReference>
<name>A0A9X4AG46_9BACI</name>
<feature type="domain" description="HTH lacI-type" evidence="4">
    <location>
        <begin position="3"/>
        <end position="57"/>
    </location>
</feature>
<dbReference type="PANTHER" id="PTHR30146">
    <property type="entry name" value="LACI-RELATED TRANSCRIPTIONAL REPRESSOR"/>
    <property type="match status" value="1"/>
</dbReference>
<evidence type="ECO:0000313" key="6">
    <source>
        <dbReference type="Proteomes" id="UP001145069"/>
    </source>
</evidence>
<dbReference type="AlphaFoldDB" id="A0A9X4AG46"/>
<reference evidence="5" key="1">
    <citation type="submission" date="2022-06" db="EMBL/GenBank/DDBJ databases">
        <title>Aquibacillus sp. a new bacterium isolated from soil saline samples.</title>
        <authorList>
            <person name="Galisteo C."/>
            <person name="De La Haba R."/>
            <person name="Sanchez-Porro C."/>
            <person name="Ventosa A."/>
        </authorList>
    </citation>
    <scope>NUCLEOTIDE SEQUENCE</scope>
    <source>
        <strain evidence="5">3ASR75-54</strain>
    </source>
</reference>
<keyword evidence="2" id="KW-0238">DNA-binding</keyword>
<evidence type="ECO:0000313" key="5">
    <source>
        <dbReference type="EMBL" id="MDC3416723.1"/>
    </source>
</evidence>
<keyword evidence="3" id="KW-0804">Transcription</keyword>
<dbReference type="GO" id="GO:0000976">
    <property type="term" value="F:transcription cis-regulatory region binding"/>
    <property type="evidence" value="ECO:0007669"/>
    <property type="project" value="TreeGrafter"/>
</dbReference>
<sequence length="323" mass="35448">MKITIKEIAKRAGVSVGTVSKVIHNYTDVGDATRKRILDVMAETGYQAKVQRTKKRIGVIYGVRVSFNHPFFVEVMEAFSKEVGLLGYDLVFFSSKVMGINYVAKCIEAEVTGCIVIGGDEIQQSIYQLDESDIPCIGIDIQLTGNRSGYVMTNNMNMGKKVIEHLYLTGHRDIGYIGGLVNTVVGMEREEGFRNGLAEFGLTVNQDWMMAGDFSEESGYQAMKQILANKAIPSAMFVASDVMAFGAILAIRENGLAIPEDLAIVGCDDIEISKYTQPPLSTIRQEKDKIGRLAAFMLVDLINGVLESSSVVVDCELLVRKTS</sequence>
<evidence type="ECO:0000259" key="4">
    <source>
        <dbReference type="PROSITE" id="PS50932"/>
    </source>
</evidence>
<dbReference type="Pfam" id="PF00356">
    <property type="entry name" value="LacI"/>
    <property type="match status" value="1"/>
</dbReference>
<keyword evidence="6" id="KW-1185">Reference proteome</keyword>
<dbReference type="InterPro" id="IPR046335">
    <property type="entry name" value="LacI/GalR-like_sensor"/>
</dbReference>
<dbReference type="SUPFAM" id="SSF53822">
    <property type="entry name" value="Periplasmic binding protein-like I"/>
    <property type="match status" value="1"/>
</dbReference>
<accession>A0A9X4AG46</accession>
<dbReference type="RefSeq" id="WP_272445734.1">
    <property type="nucleotide sequence ID" value="NZ_JAMQKC010000004.1"/>
</dbReference>
<dbReference type="PROSITE" id="PS00356">
    <property type="entry name" value="HTH_LACI_1"/>
    <property type="match status" value="1"/>
</dbReference>
<dbReference type="InterPro" id="IPR010982">
    <property type="entry name" value="Lambda_DNA-bd_dom_sf"/>
</dbReference>
<dbReference type="Pfam" id="PF13377">
    <property type="entry name" value="Peripla_BP_3"/>
    <property type="match status" value="1"/>
</dbReference>
<dbReference type="PROSITE" id="PS50932">
    <property type="entry name" value="HTH_LACI_2"/>
    <property type="match status" value="1"/>
</dbReference>
<keyword evidence="1" id="KW-0805">Transcription regulation</keyword>
<dbReference type="CDD" id="cd06267">
    <property type="entry name" value="PBP1_LacI_sugar_binding-like"/>
    <property type="match status" value="1"/>
</dbReference>
<evidence type="ECO:0000256" key="2">
    <source>
        <dbReference type="ARBA" id="ARBA00023125"/>
    </source>
</evidence>
<dbReference type="SUPFAM" id="SSF47413">
    <property type="entry name" value="lambda repressor-like DNA-binding domains"/>
    <property type="match status" value="1"/>
</dbReference>
<dbReference type="EMBL" id="JAMQKC010000004">
    <property type="protein sequence ID" value="MDC3416723.1"/>
    <property type="molecule type" value="Genomic_DNA"/>
</dbReference>
<gene>
    <name evidence="5" type="ORF">NC799_07305</name>
</gene>
<proteinExistence type="predicted"/>
<dbReference type="InterPro" id="IPR028082">
    <property type="entry name" value="Peripla_BP_I"/>
</dbReference>
<dbReference type="PANTHER" id="PTHR30146:SF109">
    <property type="entry name" value="HTH-TYPE TRANSCRIPTIONAL REGULATOR GALS"/>
    <property type="match status" value="1"/>
</dbReference>
<dbReference type="Gene3D" id="3.40.50.2300">
    <property type="match status" value="2"/>
</dbReference>
<dbReference type="CDD" id="cd01392">
    <property type="entry name" value="HTH_LacI"/>
    <property type="match status" value="1"/>
</dbReference>
<protein>
    <submittedName>
        <fullName evidence="5">LacI family transcriptional regulator</fullName>
    </submittedName>
</protein>
<dbReference type="GO" id="GO:0003700">
    <property type="term" value="F:DNA-binding transcription factor activity"/>
    <property type="evidence" value="ECO:0007669"/>
    <property type="project" value="TreeGrafter"/>
</dbReference>
<evidence type="ECO:0000256" key="1">
    <source>
        <dbReference type="ARBA" id="ARBA00023015"/>
    </source>
</evidence>
<dbReference type="SMART" id="SM00354">
    <property type="entry name" value="HTH_LACI"/>
    <property type="match status" value="1"/>
</dbReference>
<dbReference type="Gene3D" id="1.10.260.40">
    <property type="entry name" value="lambda repressor-like DNA-binding domains"/>
    <property type="match status" value="1"/>
</dbReference>
<dbReference type="Proteomes" id="UP001145069">
    <property type="component" value="Unassembled WGS sequence"/>
</dbReference>
<evidence type="ECO:0000256" key="3">
    <source>
        <dbReference type="ARBA" id="ARBA00023163"/>
    </source>
</evidence>